<gene>
    <name evidence="1" type="ORF">BHYOB78_09430</name>
</gene>
<dbReference type="EMBL" id="CP015910">
    <property type="protein sequence ID" value="ANN64077.1"/>
    <property type="molecule type" value="Genomic_DNA"/>
</dbReference>
<name>A0A3B6VZ56_BRAHO</name>
<organism evidence="1 2">
    <name type="scientific">Brachyspira hyodysenteriae ATCC 27164</name>
    <dbReference type="NCBI Taxonomy" id="1266923"/>
    <lineage>
        <taxon>Bacteria</taxon>
        <taxon>Pseudomonadati</taxon>
        <taxon>Spirochaetota</taxon>
        <taxon>Spirochaetia</taxon>
        <taxon>Brachyspirales</taxon>
        <taxon>Brachyspiraceae</taxon>
        <taxon>Brachyspira</taxon>
    </lineage>
</organism>
<evidence type="ECO:0000313" key="1">
    <source>
        <dbReference type="EMBL" id="ANN64077.1"/>
    </source>
</evidence>
<dbReference type="KEGG" id="bhd:BHYOB78_09430"/>
<proteinExistence type="predicted"/>
<keyword evidence="2" id="KW-1185">Reference proteome</keyword>
<dbReference type="Proteomes" id="UP000092328">
    <property type="component" value="Chromosome"/>
</dbReference>
<evidence type="ECO:0008006" key="3">
    <source>
        <dbReference type="Google" id="ProtNLM"/>
    </source>
</evidence>
<reference evidence="2" key="1">
    <citation type="journal article" date="2016" name="Genome Announc.">
        <title>Complete Genome Sequence of Brachyspira hyodysenteriae Type Strain B78 (ATCC 27164).</title>
        <authorList>
            <person name="Mirajkar N.S."/>
            <person name="Johnson T.J."/>
            <person name="Gebhart C.J."/>
        </authorList>
    </citation>
    <scope>NUCLEOTIDE SEQUENCE [LARGE SCALE GENOMIC DNA]</scope>
    <source>
        <strain evidence="2">B78</strain>
    </source>
</reference>
<sequence>MLAILQISLIIRAIQYFTKKNLVRLEGAEYSNGRYYKRLYFTNLLLFFLFFNYEAAQSNEILDTIFMKIIVMIPVIFTVKVSFDIAYFANNVVRKLGSINCINYNQLSSEVNIGSHSDNEDFGLFDILDAILEDFEVKGKIKKIYLFDKDYYFNINFFNKCSDKANEIIKLDTRVDKEFAVSSLKETLPLSDECLYDFFIVKNDDINLLEFDDGEFFVHNINNDKIVICASCGKAGLISSLENYNPNEEWFCSLICVSTEDKCYKIASQKDFPNNYTEPDIVVDSDGNQLIFNENYNYNKNKTEFLINKIDPNNDAVLENDNIFLELEKYVPIKNKIYKNVEETINSMFIIDEEIGKEQYKYYDEEGKALSFEVPKDFYEASIEKMKEKILNGSINNINNPEEAKNIIVKSHLTRNQIINTVKFGNIESVLYNNDKQEVLSVSSAGTYFAVNTAMTYWRTNDINLSIQSSAIISINEYGSNSNMPTSLLSKENEDKIETFINKTVDSQLQSEALTKNATNLALIGLSKITQKSVFSNKVVTASITAAITSTVSLMKMSRGRISKMQCTKNIIKTAGNATGALIGGAIGTAVFGPVGTVAGSVVGGVVADKIVGKTVDSFIEDDSVKIMEMVNKHLEYLAINFLLSDDEMQELTSIVDNQISSDQEFLEDVFENTNKRAVINCKLKPIVVNIIKNREKIPYEVLKIDNIVEAIS</sequence>
<dbReference type="AlphaFoldDB" id="A0A3B6VZ56"/>
<protein>
    <recommendedName>
        <fullName evidence="3">Inner membrane protein YeeR</fullName>
    </recommendedName>
</protein>
<accession>A0A3B6VZ56</accession>
<reference evidence="2" key="2">
    <citation type="journal article" date="2017" name="Genome Announc.">
        <title>Correction for Mirajkar et al., Complete Genome Sequence of Brachyspira hyodysenteriae Type Strain B78 (ATCC 27164).</title>
        <authorList>
            <person name="Mirajkar N.S."/>
            <person name="Johnson T.J."/>
            <person name="Gebhart C.J."/>
        </authorList>
    </citation>
    <scope>NUCLEOTIDE SEQUENCE [LARGE SCALE GENOMIC DNA]</scope>
    <source>
        <strain evidence="2">B78</strain>
    </source>
</reference>
<evidence type="ECO:0000313" key="2">
    <source>
        <dbReference type="Proteomes" id="UP000092328"/>
    </source>
</evidence>